<name>A0AAW0BRU5_9AGAR</name>
<dbReference type="AlphaFoldDB" id="A0AAW0BRU5"/>
<dbReference type="EMBL" id="JAYKXP010000081">
    <property type="protein sequence ID" value="KAK7029590.1"/>
    <property type="molecule type" value="Genomic_DNA"/>
</dbReference>
<dbReference type="Pfam" id="PF01702">
    <property type="entry name" value="TGT"/>
    <property type="match status" value="1"/>
</dbReference>
<dbReference type="InterPro" id="IPR036511">
    <property type="entry name" value="TGT-like_sf"/>
</dbReference>
<proteinExistence type="predicted"/>
<keyword evidence="3" id="KW-1185">Reference proteome</keyword>
<evidence type="ECO:0000259" key="1">
    <source>
        <dbReference type="Pfam" id="PF01702"/>
    </source>
</evidence>
<accession>A0AAW0BRU5</accession>
<dbReference type="InterPro" id="IPR050852">
    <property type="entry name" value="Queuine_tRNA-ribosyltrfase"/>
</dbReference>
<comment type="caution">
    <text evidence="2">The sequence shown here is derived from an EMBL/GenBank/DDBJ whole genome shotgun (WGS) entry which is preliminary data.</text>
</comment>
<dbReference type="Proteomes" id="UP001383192">
    <property type="component" value="Unassembled WGS sequence"/>
</dbReference>
<dbReference type="Gene3D" id="3.20.20.105">
    <property type="entry name" value="Queuine tRNA-ribosyltransferase-like"/>
    <property type="match status" value="1"/>
</dbReference>
<dbReference type="PANTHER" id="PTHR46064:SF1">
    <property type="entry name" value="QUEUINE TRNA-RIBOSYLTRANSFERASE ACCESSORY SUBUNIT 2"/>
    <property type="match status" value="1"/>
</dbReference>
<dbReference type="GO" id="GO:0006400">
    <property type="term" value="P:tRNA modification"/>
    <property type="evidence" value="ECO:0007669"/>
    <property type="project" value="InterPro"/>
</dbReference>
<evidence type="ECO:0000313" key="3">
    <source>
        <dbReference type="Proteomes" id="UP001383192"/>
    </source>
</evidence>
<protein>
    <recommendedName>
        <fullName evidence="1">tRNA-guanine(15) transglycosylase-like domain-containing protein</fullName>
    </recommendedName>
</protein>
<dbReference type="SUPFAM" id="SSF51713">
    <property type="entry name" value="tRNA-guanine transglycosylase"/>
    <property type="match status" value="1"/>
</dbReference>
<reference evidence="2 3" key="1">
    <citation type="submission" date="2024-01" db="EMBL/GenBank/DDBJ databases">
        <title>A draft genome for a cacao thread blight-causing isolate of Paramarasmius palmivorus.</title>
        <authorList>
            <person name="Baruah I.K."/>
            <person name="Bukari Y."/>
            <person name="Amoako-Attah I."/>
            <person name="Meinhardt L.W."/>
            <person name="Bailey B.A."/>
            <person name="Cohen S.P."/>
        </authorList>
    </citation>
    <scope>NUCLEOTIDE SEQUENCE [LARGE SCALE GENOMIC DNA]</scope>
    <source>
        <strain evidence="2 3">GH-12</strain>
    </source>
</reference>
<sequence>MALSFELSPAVSNPSKFGPRLGQLTYKNAISLPTPNIIAPTSRGVVPHLSRDNLLRTRSLSWVHVPFESFLECRPPILTLGTPVHEVLGFKRDRHIVSMSLRDLSDTREMPPNTGKFVTAWCVRGVKKVTPEDWKQHVAKAEPDVVYALVDSQPVTSQKRLMKSVERTAEWLVHLLKPTAEPHKIPTIFLQMPGNQSIPARSAFARTLVEPLHPTEIDSLKPLELSCLNDAVAGYVVDGPTELIRASLDLLSVTKPRIAHSSSLTSDAANQIRGPHDMLKLIRDVGIDIFGAEWSVKLAQWGVALDFEFPAPTAASSDTHSGLPPKARGNGKRDLGHNLYDVVYRTDFAPLVNSQSSVQCPCIACTPISRAPETIIRHSVVDSEPETSGNHLSHTRAYIHHLLHTHEMSAHSLLVSHNLEIISAFLSGVRHVLSTPDFENEVERFFEYYDSGYTSSSDVQAVVEKVAEVVEAVVAEAEGVTAGGFEVGVETGATTPPVTAAVRDVGIGIALYDEARACWAEVERLRGKGSLKREKQVEDTETTKSE</sequence>
<organism evidence="2 3">
    <name type="scientific">Paramarasmius palmivorus</name>
    <dbReference type="NCBI Taxonomy" id="297713"/>
    <lineage>
        <taxon>Eukaryota</taxon>
        <taxon>Fungi</taxon>
        <taxon>Dikarya</taxon>
        <taxon>Basidiomycota</taxon>
        <taxon>Agaricomycotina</taxon>
        <taxon>Agaricomycetes</taxon>
        <taxon>Agaricomycetidae</taxon>
        <taxon>Agaricales</taxon>
        <taxon>Marasmiineae</taxon>
        <taxon>Marasmiaceae</taxon>
        <taxon>Paramarasmius</taxon>
    </lineage>
</organism>
<dbReference type="InterPro" id="IPR002616">
    <property type="entry name" value="tRNA_ribo_trans-like"/>
</dbReference>
<feature type="domain" description="tRNA-guanine(15) transglycosylase-like" evidence="1">
    <location>
        <begin position="19"/>
        <end position="449"/>
    </location>
</feature>
<gene>
    <name evidence="2" type="ORF">VNI00_014467</name>
</gene>
<dbReference type="PANTHER" id="PTHR46064">
    <property type="entry name" value="QUEUINE TRNA-RIBOSYLTRANSFERASE ACCESSORY SUBUNIT 2"/>
    <property type="match status" value="1"/>
</dbReference>
<evidence type="ECO:0000313" key="2">
    <source>
        <dbReference type="EMBL" id="KAK7029590.1"/>
    </source>
</evidence>